<reference evidence="7 8" key="1">
    <citation type="submission" date="2019-02" db="EMBL/GenBank/DDBJ databases">
        <authorList>
            <person name="Manzano-Marin A."/>
            <person name="Manzano-Marin A."/>
        </authorList>
    </citation>
    <scope>NUCLEOTIDE SEQUENCE [LARGE SCALE GENOMIC DNA]</scope>
    <source>
        <strain evidence="7 8">ErCipiceae</strain>
    </source>
</reference>
<dbReference type="AlphaFoldDB" id="A0A803FT69"/>
<dbReference type="SMART" id="SM00732">
    <property type="entry name" value="YqgFc"/>
    <property type="match status" value="1"/>
</dbReference>
<evidence type="ECO:0000256" key="1">
    <source>
        <dbReference type="ARBA" id="ARBA00022490"/>
    </source>
</evidence>
<dbReference type="InterPro" id="IPR037027">
    <property type="entry name" value="YqgF/RNaseH-like_dom_sf"/>
</dbReference>
<keyword evidence="2 5" id="KW-0690">Ribosome biogenesis</keyword>
<name>A0A803FT69_9GAMM</name>
<dbReference type="InterPro" id="IPR012337">
    <property type="entry name" value="RNaseH-like_sf"/>
</dbReference>
<dbReference type="Proteomes" id="UP000294289">
    <property type="component" value="Chromosome"/>
</dbReference>
<dbReference type="InterPro" id="IPR005227">
    <property type="entry name" value="YqgF"/>
</dbReference>
<evidence type="ECO:0000256" key="3">
    <source>
        <dbReference type="ARBA" id="ARBA00022722"/>
    </source>
</evidence>
<dbReference type="Pfam" id="PF03652">
    <property type="entry name" value="RuvX"/>
    <property type="match status" value="1"/>
</dbReference>
<dbReference type="SUPFAM" id="SSF53098">
    <property type="entry name" value="Ribonuclease H-like"/>
    <property type="match status" value="1"/>
</dbReference>
<dbReference type="Gene3D" id="3.30.420.140">
    <property type="entry name" value="YqgF/RNase H-like domain"/>
    <property type="match status" value="1"/>
</dbReference>
<dbReference type="PANTHER" id="PTHR33317">
    <property type="entry name" value="POLYNUCLEOTIDYL TRANSFERASE, RIBONUCLEASE H-LIKE SUPERFAMILY PROTEIN"/>
    <property type="match status" value="1"/>
</dbReference>
<dbReference type="HAMAP" id="MF_00651">
    <property type="entry name" value="Nuclease_YqgF"/>
    <property type="match status" value="1"/>
</dbReference>
<sequence length="142" mass="16318">MIYQTLLSFDFGMRHIGVASGQNVTGTAYPLNTITAKNGTPDWNKVNILLEEWKPDRIIVGLPLNMDGSEQMITIYTRKFSHCLYLRYNIPISLQDERLTTKEARAKLFDREGFKAFRKRNIDSIAAAIILESWLEQDYALS</sequence>
<keyword evidence="1 5" id="KW-0963">Cytoplasm</keyword>
<dbReference type="InterPro" id="IPR006641">
    <property type="entry name" value="YqgF/RNaseH-like_dom"/>
</dbReference>
<evidence type="ECO:0000259" key="6">
    <source>
        <dbReference type="SMART" id="SM00732"/>
    </source>
</evidence>
<dbReference type="GO" id="GO:0016788">
    <property type="term" value="F:hydrolase activity, acting on ester bonds"/>
    <property type="evidence" value="ECO:0007669"/>
    <property type="project" value="UniProtKB-UniRule"/>
</dbReference>
<keyword evidence="3 5" id="KW-0540">Nuclease</keyword>
<evidence type="ECO:0000313" key="7">
    <source>
        <dbReference type="EMBL" id="VFP87693.1"/>
    </source>
</evidence>
<dbReference type="GO" id="GO:0004518">
    <property type="term" value="F:nuclease activity"/>
    <property type="evidence" value="ECO:0007669"/>
    <property type="project" value="UniProtKB-KW"/>
</dbReference>
<dbReference type="GO" id="GO:0005829">
    <property type="term" value="C:cytosol"/>
    <property type="evidence" value="ECO:0007669"/>
    <property type="project" value="TreeGrafter"/>
</dbReference>
<feature type="domain" description="YqgF/RNase H-like" evidence="6">
    <location>
        <begin position="4"/>
        <end position="104"/>
    </location>
</feature>
<protein>
    <recommendedName>
        <fullName evidence="5">Putative pre-16S rRNA nuclease</fullName>
        <ecNumber evidence="5">3.1.-.-</ecNumber>
    </recommendedName>
</protein>
<comment type="similarity">
    <text evidence="5">Belongs to the YqgF HJR family.</text>
</comment>
<dbReference type="PANTHER" id="PTHR33317:SF4">
    <property type="entry name" value="POLYNUCLEOTIDYL TRANSFERASE, RIBONUCLEASE H-LIKE SUPERFAMILY PROTEIN"/>
    <property type="match status" value="1"/>
</dbReference>
<dbReference type="GO" id="GO:0000967">
    <property type="term" value="P:rRNA 5'-end processing"/>
    <property type="evidence" value="ECO:0007669"/>
    <property type="project" value="UniProtKB-UniRule"/>
</dbReference>
<organism evidence="7 8">
    <name type="scientific">Candidatus Erwinia haradaeae</name>
    <dbReference type="NCBI Taxonomy" id="1922217"/>
    <lineage>
        <taxon>Bacteria</taxon>
        <taxon>Pseudomonadati</taxon>
        <taxon>Pseudomonadota</taxon>
        <taxon>Gammaproteobacteria</taxon>
        <taxon>Enterobacterales</taxon>
        <taxon>Erwiniaceae</taxon>
        <taxon>Erwinia</taxon>
    </lineage>
</organism>
<evidence type="ECO:0000256" key="5">
    <source>
        <dbReference type="HAMAP-Rule" id="MF_00651"/>
    </source>
</evidence>
<dbReference type="EC" id="3.1.-.-" evidence="5"/>
<dbReference type="CDD" id="cd16964">
    <property type="entry name" value="YqgF"/>
    <property type="match status" value="1"/>
</dbReference>
<gene>
    <name evidence="5 7" type="primary">yqgF</name>
    <name evidence="7" type="ORF">ERCIPICE3303_217</name>
</gene>
<comment type="function">
    <text evidence="5">Could be a nuclease involved in processing of the 5'-end of pre-16S rRNA.</text>
</comment>
<dbReference type="NCBIfam" id="TIGR00250">
    <property type="entry name" value="RNAse_H_YqgF"/>
    <property type="match status" value="1"/>
</dbReference>
<comment type="subcellular location">
    <subcellularLocation>
        <location evidence="5">Cytoplasm</location>
    </subcellularLocation>
</comment>
<evidence type="ECO:0000313" key="8">
    <source>
        <dbReference type="Proteomes" id="UP000294289"/>
    </source>
</evidence>
<dbReference type="EMBL" id="LR217737">
    <property type="protein sequence ID" value="VFP87693.1"/>
    <property type="molecule type" value="Genomic_DNA"/>
</dbReference>
<proteinExistence type="inferred from homology"/>
<keyword evidence="4 5" id="KW-0378">Hydrolase</keyword>
<evidence type="ECO:0000256" key="2">
    <source>
        <dbReference type="ARBA" id="ARBA00022517"/>
    </source>
</evidence>
<evidence type="ECO:0000256" key="4">
    <source>
        <dbReference type="ARBA" id="ARBA00022801"/>
    </source>
</evidence>
<accession>A0A803FT69</accession>